<evidence type="ECO:0000313" key="8">
    <source>
        <dbReference type="EMBL" id="CDI03331.1"/>
    </source>
</evidence>
<keyword evidence="2" id="KW-0813">Transport</keyword>
<accession>W6M5Y7</accession>
<keyword evidence="6 7" id="KW-0472">Membrane</keyword>
<protein>
    <recommendedName>
        <fullName evidence="10">Cobalt transport protein CbiM</fullName>
    </recommendedName>
</protein>
<dbReference type="GO" id="GO:0000041">
    <property type="term" value="P:transition metal ion transport"/>
    <property type="evidence" value="ECO:0007669"/>
    <property type="project" value="InterPro"/>
</dbReference>
<keyword evidence="9" id="KW-1185">Reference proteome</keyword>
<keyword evidence="3" id="KW-1003">Cell membrane</keyword>
<dbReference type="EMBL" id="CBTJ020000055">
    <property type="protein sequence ID" value="CDI03331.1"/>
    <property type="molecule type" value="Genomic_DNA"/>
</dbReference>
<evidence type="ECO:0008006" key="10">
    <source>
        <dbReference type="Google" id="ProtNLM"/>
    </source>
</evidence>
<comment type="subcellular location">
    <subcellularLocation>
        <location evidence="1">Cell membrane</location>
        <topology evidence="1">Multi-pass membrane protein</topology>
    </subcellularLocation>
</comment>
<evidence type="ECO:0000256" key="5">
    <source>
        <dbReference type="ARBA" id="ARBA00022989"/>
    </source>
</evidence>
<dbReference type="Pfam" id="PF01891">
    <property type="entry name" value="CbiM"/>
    <property type="match status" value="1"/>
</dbReference>
<reference evidence="8" key="1">
    <citation type="submission" date="2013-07" db="EMBL/GenBank/DDBJ databases">
        <authorList>
            <person name="McIlroy S."/>
        </authorList>
    </citation>
    <scope>NUCLEOTIDE SEQUENCE [LARGE SCALE GENOMIC DNA]</scope>
    <source>
        <strain evidence="8">Run_A_D11</strain>
    </source>
</reference>
<dbReference type="STRING" id="1400863.BN873_470073"/>
<name>W6M5Y7_9GAMM</name>
<comment type="caution">
    <text evidence="8">The sequence shown here is derived from an EMBL/GenBank/DDBJ whole genome shotgun (WGS) entry which is preliminary data.</text>
</comment>
<evidence type="ECO:0000313" key="9">
    <source>
        <dbReference type="Proteomes" id="UP000035760"/>
    </source>
</evidence>
<dbReference type="AlphaFoldDB" id="W6M5Y7"/>
<keyword evidence="4 7" id="KW-0812">Transmembrane</keyword>
<organism evidence="8 9">
    <name type="scientific">Candidatus Competibacter denitrificans Run_A_D11</name>
    <dbReference type="NCBI Taxonomy" id="1400863"/>
    <lineage>
        <taxon>Bacteria</taxon>
        <taxon>Pseudomonadati</taxon>
        <taxon>Pseudomonadota</taxon>
        <taxon>Gammaproteobacteria</taxon>
        <taxon>Candidatus Competibacteraceae</taxon>
        <taxon>Candidatus Competibacter</taxon>
    </lineage>
</organism>
<proteinExistence type="predicted"/>
<reference evidence="8" key="2">
    <citation type="submission" date="2014-03" db="EMBL/GenBank/DDBJ databases">
        <title>Candidatus Competibacter-lineage genomes retrieved from metagenomes reveal functional metabolic diversity.</title>
        <authorList>
            <person name="McIlroy S.J."/>
            <person name="Albertsen M."/>
            <person name="Andresen E.K."/>
            <person name="Saunders A.M."/>
            <person name="Kristiansen R."/>
            <person name="Stokholm-Bjerregaard M."/>
            <person name="Nielsen K.L."/>
            <person name="Nielsen P.H."/>
        </authorList>
    </citation>
    <scope>NUCLEOTIDE SEQUENCE</scope>
    <source>
        <strain evidence="8">Run_A_D11</strain>
    </source>
</reference>
<evidence type="ECO:0000256" key="6">
    <source>
        <dbReference type="ARBA" id="ARBA00023136"/>
    </source>
</evidence>
<dbReference type="RefSeq" id="WP_048673973.1">
    <property type="nucleotide sequence ID" value="NZ_CBTJ020000055.1"/>
</dbReference>
<dbReference type="OrthoDB" id="4710659at2"/>
<dbReference type="Gene3D" id="1.10.1760.20">
    <property type="match status" value="1"/>
</dbReference>
<evidence type="ECO:0000256" key="3">
    <source>
        <dbReference type="ARBA" id="ARBA00022475"/>
    </source>
</evidence>
<feature type="transmembrane region" description="Helical" evidence="7">
    <location>
        <begin position="180"/>
        <end position="205"/>
    </location>
</feature>
<dbReference type="InterPro" id="IPR002751">
    <property type="entry name" value="CbiM/NikMN"/>
</dbReference>
<feature type="transmembrane region" description="Helical" evidence="7">
    <location>
        <begin position="12"/>
        <end position="32"/>
    </location>
</feature>
<sequence length="226" mass="23606">MHIEPGVVDGAKIILSYATAATVLTTAGWLAFKAVRQHGFITLTVRSLIAALLTFCCFEVLPHPPVGVSEVHLILGTTLLLLLGPAAAALGLAAGLLLQGALFAPIDLPQYGMNVTTLLAPLFLIAALAQKIIPARTAYVDLGYSQLFKLSLAYQGGIIAWVAFWAFYGQGVGAGNLTQVATFGGAYLTIILIEPLVDLAVLAAAKSLRGLSGSALLERRLFAAHA</sequence>
<feature type="transmembrane region" description="Helical" evidence="7">
    <location>
        <begin position="150"/>
        <end position="168"/>
    </location>
</feature>
<evidence type="ECO:0000256" key="2">
    <source>
        <dbReference type="ARBA" id="ARBA00022448"/>
    </source>
</evidence>
<gene>
    <name evidence="8" type="ORF">BN873_470073</name>
</gene>
<evidence type="ECO:0000256" key="1">
    <source>
        <dbReference type="ARBA" id="ARBA00004651"/>
    </source>
</evidence>
<evidence type="ECO:0000256" key="7">
    <source>
        <dbReference type="SAM" id="Phobius"/>
    </source>
</evidence>
<evidence type="ECO:0000256" key="4">
    <source>
        <dbReference type="ARBA" id="ARBA00022692"/>
    </source>
</evidence>
<feature type="transmembrane region" description="Helical" evidence="7">
    <location>
        <begin position="73"/>
        <end position="99"/>
    </location>
</feature>
<keyword evidence="5 7" id="KW-1133">Transmembrane helix</keyword>
<feature type="transmembrane region" description="Helical" evidence="7">
    <location>
        <begin position="38"/>
        <end position="61"/>
    </location>
</feature>
<feature type="transmembrane region" description="Helical" evidence="7">
    <location>
        <begin position="111"/>
        <end position="129"/>
    </location>
</feature>
<dbReference type="GO" id="GO:0005886">
    <property type="term" value="C:plasma membrane"/>
    <property type="evidence" value="ECO:0007669"/>
    <property type="project" value="UniProtKB-SubCell"/>
</dbReference>
<dbReference type="Proteomes" id="UP000035760">
    <property type="component" value="Unassembled WGS sequence"/>
</dbReference>